<dbReference type="EMBL" id="JAULSV010000002">
    <property type="protein sequence ID" value="KAK0651339.1"/>
    <property type="molecule type" value="Genomic_DNA"/>
</dbReference>
<proteinExistence type="predicted"/>
<evidence type="ECO:0000313" key="2">
    <source>
        <dbReference type="Proteomes" id="UP001174936"/>
    </source>
</evidence>
<sequence length="81" mass="8973">MLRAAPLSASSTGSERMACRLVWSWFESLVVAAPRRLMSRGNKRNQRSRHLTVCVTTPSNTTGARKAVKSLVDIPGRHQPK</sequence>
<keyword evidence="2" id="KW-1185">Reference proteome</keyword>
<reference evidence="1" key="1">
    <citation type="submission" date="2023-06" db="EMBL/GenBank/DDBJ databases">
        <title>Genome-scale phylogeny and comparative genomics of the fungal order Sordariales.</title>
        <authorList>
            <consortium name="Lawrence Berkeley National Laboratory"/>
            <person name="Hensen N."/>
            <person name="Bonometti L."/>
            <person name="Westerberg I."/>
            <person name="Brannstrom I.O."/>
            <person name="Guillou S."/>
            <person name="Cros-Aarteil S."/>
            <person name="Calhoun S."/>
            <person name="Haridas S."/>
            <person name="Kuo A."/>
            <person name="Mondo S."/>
            <person name="Pangilinan J."/>
            <person name="Riley R."/>
            <person name="Labutti K."/>
            <person name="Andreopoulos B."/>
            <person name="Lipzen A."/>
            <person name="Chen C."/>
            <person name="Yanf M."/>
            <person name="Daum C."/>
            <person name="Ng V."/>
            <person name="Clum A."/>
            <person name="Steindorff A."/>
            <person name="Ohm R."/>
            <person name="Martin F."/>
            <person name="Silar P."/>
            <person name="Natvig D."/>
            <person name="Lalanne C."/>
            <person name="Gautier V."/>
            <person name="Ament-Velasquez S.L."/>
            <person name="Kruys A."/>
            <person name="Hutchinson M.I."/>
            <person name="Powell A.J."/>
            <person name="Barry K."/>
            <person name="Miller A.N."/>
            <person name="Grigoriev I.V."/>
            <person name="Debuchy R."/>
            <person name="Gladieux P."/>
            <person name="Thoren M.H."/>
            <person name="Johannesson H."/>
        </authorList>
    </citation>
    <scope>NUCLEOTIDE SEQUENCE</scope>
    <source>
        <strain evidence="1">SMH2532-1</strain>
    </source>
</reference>
<accession>A0AA39YFD1</accession>
<name>A0AA39YFD1_9PEZI</name>
<dbReference type="AlphaFoldDB" id="A0AA39YFD1"/>
<protein>
    <submittedName>
        <fullName evidence="1">Uncharacterized protein</fullName>
    </submittedName>
</protein>
<gene>
    <name evidence="1" type="ORF">B0T16DRAFT_77388</name>
</gene>
<dbReference type="Proteomes" id="UP001174936">
    <property type="component" value="Unassembled WGS sequence"/>
</dbReference>
<organism evidence="1 2">
    <name type="scientific">Cercophora newfieldiana</name>
    <dbReference type="NCBI Taxonomy" id="92897"/>
    <lineage>
        <taxon>Eukaryota</taxon>
        <taxon>Fungi</taxon>
        <taxon>Dikarya</taxon>
        <taxon>Ascomycota</taxon>
        <taxon>Pezizomycotina</taxon>
        <taxon>Sordariomycetes</taxon>
        <taxon>Sordariomycetidae</taxon>
        <taxon>Sordariales</taxon>
        <taxon>Lasiosphaeriaceae</taxon>
        <taxon>Cercophora</taxon>
    </lineage>
</organism>
<evidence type="ECO:0000313" key="1">
    <source>
        <dbReference type="EMBL" id="KAK0651339.1"/>
    </source>
</evidence>
<comment type="caution">
    <text evidence="1">The sequence shown here is derived from an EMBL/GenBank/DDBJ whole genome shotgun (WGS) entry which is preliminary data.</text>
</comment>